<protein>
    <submittedName>
        <fullName evidence="2">Diguanylate cyclase/phosphodiesterase</fullName>
    </submittedName>
</protein>
<dbReference type="eggNOG" id="COG2200">
    <property type="taxonomic scope" value="Bacteria"/>
</dbReference>
<accession>G8PC61</accession>
<reference evidence="2 3" key="1">
    <citation type="journal article" date="2012" name="J. Bacteriol.">
        <title>Complete Genome Sequence of the Beer Spoilage Organism Pediococcus claussenii ATCC BAA-344T.</title>
        <authorList>
            <person name="Pittet V."/>
            <person name="Abegunde T."/>
            <person name="Marfleet T."/>
            <person name="Haakensen M."/>
            <person name="Morrow K."/>
            <person name="Jayaprakash T."/>
            <person name="Schroeder K."/>
            <person name="Trost B."/>
            <person name="Byrns S."/>
            <person name="Bergsveinson J."/>
            <person name="Kusalik A."/>
            <person name="Ziola B."/>
        </authorList>
    </citation>
    <scope>NUCLEOTIDE SEQUENCE [LARGE SCALE GENOMIC DNA]</scope>
    <source>
        <strain evidence="2 3">ATCC BAA-344</strain>
    </source>
</reference>
<dbReference type="PATRIC" id="fig|701521.8.peg.557"/>
<organism evidence="2 3">
    <name type="scientific">Pediococcus claussenii (strain ATCC BAA-344 / DSM 14800 / JCM 18046 / KCTC 3811 / LMG 21948 / P06)</name>
    <dbReference type="NCBI Taxonomy" id="701521"/>
    <lineage>
        <taxon>Bacteria</taxon>
        <taxon>Bacillati</taxon>
        <taxon>Bacillota</taxon>
        <taxon>Bacilli</taxon>
        <taxon>Lactobacillales</taxon>
        <taxon>Lactobacillaceae</taxon>
        <taxon>Pediococcus</taxon>
    </lineage>
</organism>
<dbReference type="AlphaFoldDB" id="G8PC61"/>
<evidence type="ECO:0000313" key="3">
    <source>
        <dbReference type="Proteomes" id="UP000005444"/>
    </source>
</evidence>
<feature type="domain" description="EAL" evidence="1">
    <location>
        <begin position="4"/>
        <end position="254"/>
    </location>
</feature>
<evidence type="ECO:0000259" key="1">
    <source>
        <dbReference type="PROSITE" id="PS50883"/>
    </source>
</evidence>
<dbReference type="EMBL" id="CP003137">
    <property type="protein sequence ID" value="AEV94880.1"/>
    <property type="molecule type" value="Genomic_DNA"/>
</dbReference>
<gene>
    <name evidence="2" type="ordered locus">PECL_581</name>
</gene>
<dbReference type="PROSITE" id="PS50883">
    <property type="entry name" value="EAL"/>
    <property type="match status" value="1"/>
</dbReference>
<dbReference type="SMART" id="SM00052">
    <property type="entry name" value="EAL"/>
    <property type="match status" value="1"/>
</dbReference>
<dbReference type="PANTHER" id="PTHR33121">
    <property type="entry name" value="CYCLIC DI-GMP PHOSPHODIESTERASE PDEF"/>
    <property type="match status" value="1"/>
</dbReference>
<proteinExistence type="predicted"/>
<dbReference type="InterPro" id="IPR035919">
    <property type="entry name" value="EAL_sf"/>
</dbReference>
<dbReference type="SUPFAM" id="SSF141868">
    <property type="entry name" value="EAL domain-like"/>
    <property type="match status" value="1"/>
</dbReference>
<evidence type="ECO:0000313" key="2">
    <source>
        <dbReference type="EMBL" id="AEV94880.1"/>
    </source>
</evidence>
<dbReference type="PANTHER" id="PTHR33121:SF70">
    <property type="entry name" value="SIGNALING PROTEIN YKOW"/>
    <property type="match status" value="1"/>
</dbReference>
<dbReference type="RefSeq" id="WP_014215077.1">
    <property type="nucleotide sequence ID" value="NC_016605.1"/>
</dbReference>
<dbReference type="Gene3D" id="3.20.20.450">
    <property type="entry name" value="EAL domain"/>
    <property type="match status" value="1"/>
</dbReference>
<name>G8PC61_PEDCP</name>
<sequence>MIFHRKVANGWGANMEDTEKINSLCTFRQPIFDVGDGRPDNFRINGYEILLRKLDEETSFPTDLFKRVIKDDQSNALFLKWLGERLEQIFKVDTYFEYSINLDPQQLTYESTFDFLNKMKVFSSQLTIEITEAIPLKREVDGYFDYSLVPFLKRIKLLGFKLALDDVSSGINSLNMVWRCTKYISRIKLSVLHIEFNDVSLAKKIINLWDNLSKVMNVELVIEGIESREFRDWISKNTDGFQQGYILAYPSKLG</sequence>
<dbReference type="Proteomes" id="UP000005444">
    <property type="component" value="Chromosome"/>
</dbReference>
<keyword evidence="3" id="KW-1185">Reference proteome</keyword>
<dbReference type="STRING" id="701521.PECL_581"/>
<dbReference type="InterPro" id="IPR050706">
    <property type="entry name" value="Cyclic-di-GMP_PDE-like"/>
</dbReference>
<dbReference type="GO" id="GO:0071111">
    <property type="term" value="F:cyclic-guanylate-specific phosphodiesterase activity"/>
    <property type="evidence" value="ECO:0007669"/>
    <property type="project" value="InterPro"/>
</dbReference>
<dbReference type="CDD" id="cd01948">
    <property type="entry name" value="EAL"/>
    <property type="match status" value="1"/>
</dbReference>
<dbReference type="HOGENOM" id="CLU_100177_1_0_9"/>
<dbReference type="InterPro" id="IPR001633">
    <property type="entry name" value="EAL_dom"/>
</dbReference>
<dbReference type="KEGG" id="pce:PECL_581"/>
<dbReference type="Pfam" id="PF00563">
    <property type="entry name" value="EAL"/>
    <property type="match status" value="1"/>
</dbReference>